<organism evidence="1 2">
    <name type="scientific">Panagrolaimus sp. JU765</name>
    <dbReference type="NCBI Taxonomy" id="591449"/>
    <lineage>
        <taxon>Eukaryota</taxon>
        <taxon>Metazoa</taxon>
        <taxon>Ecdysozoa</taxon>
        <taxon>Nematoda</taxon>
        <taxon>Chromadorea</taxon>
        <taxon>Rhabditida</taxon>
        <taxon>Tylenchina</taxon>
        <taxon>Panagrolaimomorpha</taxon>
        <taxon>Panagrolaimoidea</taxon>
        <taxon>Panagrolaimidae</taxon>
        <taxon>Panagrolaimus</taxon>
    </lineage>
</organism>
<protein>
    <submittedName>
        <fullName evidence="2">Uncharacterized protein</fullName>
    </submittedName>
</protein>
<accession>A0AC34RBU5</accession>
<name>A0AC34RBU5_9BILA</name>
<sequence length="611" mass="70380">MEELVFDRKVDLGDGFKIESREFVHLKETETSDFRTSIQFGITPDHTITRWTQPPYFYLTLDHLQYCISPYTHKYLEHFLYEFDKDRIIDEIKFFSKSLKNDQFMPDSKDFTHVVNEVNYGMHLCIVVLKSDVKSLTKNFFLTAVASNIESRVLNKNCYVLINYRTAKKLTIRQILKLRDEFLDGEKREEYETILNVILKPLDNQNLKPKLKNHFKLSAFICKLFGVFKLAEKKIEKFDPTFTSDNQTCFSSEVKEMNQLTQMLEEVVADYNSLDVNNFLVPRCYKVCKKLYFLLGAIIKTQLENGEKLSFDLNKSMEDMISFFMVNLAPGKTTRRESILSDKKFQVGSVPVLKLKEVKVEKDDSRRSSVVSRRRSTRQTPKPMEVEEETDKKSDIEENENINETPIAVRRSYKPGRRGRPRRTLSQLLVDESAKMDADLEETKSEVEMEPPANFETNKVPSPTTNKVNTSAFKRRRCFSGSEEQPVAVAEKCAIPTVSQETQTMSNFGFEMSGLDELFLKRPVLKTSFGPVIYGVNCLIISSSKTVFEMDFFADFSGIEKVQLQAAGQTTTFSRFCDCNDLARLLICAIYIAINEAGVANSAMKKEDVEN</sequence>
<dbReference type="WBParaSite" id="JU765_v2.g5308.t1">
    <property type="protein sequence ID" value="JU765_v2.g5308.t1"/>
    <property type="gene ID" value="JU765_v2.g5308"/>
</dbReference>
<dbReference type="Proteomes" id="UP000887576">
    <property type="component" value="Unplaced"/>
</dbReference>
<evidence type="ECO:0000313" key="2">
    <source>
        <dbReference type="WBParaSite" id="JU765_v2.g5308.t1"/>
    </source>
</evidence>
<evidence type="ECO:0000313" key="1">
    <source>
        <dbReference type="Proteomes" id="UP000887576"/>
    </source>
</evidence>
<reference evidence="2" key="1">
    <citation type="submission" date="2022-11" db="UniProtKB">
        <authorList>
            <consortium name="WormBaseParasite"/>
        </authorList>
    </citation>
    <scope>IDENTIFICATION</scope>
</reference>
<proteinExistence type="predicted"/>